<organism evidence="1 2">
    <name type="scientific">Vogesella margarita</name>
    <dbReference type="NCBI Taxonomy" id="2984199"/>
    <lineage>
        <taxon>Bacteria</taxon>
        <taxon>Pseudomonadati</taxon>
        <taxon>Pseudomonadota</taxon>
        <taxon>Betaproteobacteria</taxon>
        <taxon>Neisseriales</taxon>
        <taxon>Chromobacteriaceae</taxon>
        <taxon>Vogesella</taxon>
    </lineage>
</organism>
<comment type="caution">
    <text evidence="1">The sequence shown here is derived from an EMBL/GenBank/DDBJ whole genome shotgun (WGS) entry which is preliminary data.</text>
</comment>
<dbReference type="Proteomes" id="UP001222030">
    <property type="component" value="Unassembled WGS sequence"/>
</dbReference>
<keyword evidence="2" id="KW-1185">Reference proteome</keyword>
<accession>A0ABT5IS25</accession>
<name>A0ABT5IS25_9NEIS</name>
<evidence type="ECO:0008006" key="3">
    <source>
        <dbReference type="Google" id="ProtNLM"/>
    </source>
</evidence>
<dbReference type="RefSeq" id="WP_272773117.1">
    <property type="nucleotide sequence ID" value="NZ_JAQQLE010000014.1"/>
</dbReference>
<evidence type="ECO:0000313" key="1">
    <source>
        <dbReference type="EMBL" id="MDC7715318.1"/>
    </source>
</evidence>
<evidence type="ECO:0000313" key="2">
    <source>
        <dbReference type="Proteomes" id="UP001222030"/>
    </source>
</evidence>
<reference evidence="1 2" key="1">
    <citation type="submission" date="2023-01" db="EMBL/GenBank/DDBJ databases">
        <title>Novel species of the genus Vogesella isolated from rivers.</title>
        <authorList>
            <person name="Lu H."/>
        </authorList>
    </citation>
    <scope>NUCLEOTIDE SEQUENCE [LARGE SCALE GENOMIC DNA]</scope>
    <source>
        <strain evidence="1 2">LYT5W</strain>
    </source>
</reference>
<sequence length="178" mass="20237">MNVHNVCFFILLILQGCQPSGSHLSISPKNGGDLIVNLQSCNFPFQEVNYIAFHTDIDDNHSGFSCAIGAPADDFVEIREERSLDMSFRLKNYNLIGIENDYTIYSNGRYEIVSYHNDGMTVYLQYSIRYDGSINIYKIYQNGLSVSVAFDSQSRDRAFLVKKSRAILESKFNNLMKG</sequence>
<protein>
    <recommendedName>
        <fullName evidence="3">Lipoprotein</fullName>
    </recommendedName>
</protein>
<proteinExistence type="predicted"/>
<dbReference type="EMBL" id="JAQQLE010000014">
    <property type="protein sequence ID" value="MDC7715318.1"/>
    <property type="molecule type" value="Genomic_DNA"/>
</dbReference>
<gene>
    <name evidence="1" type="ORF">PQU96_14470</name>
</gene>